<dbReference type="EMBL" id="QKRB01000053">
    <property type="protein sequence ID" value="PZD94283.1"/>
    <property type="molecule type" value="Genomic_DNA"/>
</dbReference>
<accession>A0A2W1L5S0</accession>
<dbReference type="AlphaFoldDB" id="A0A2W1L5S0"/>
<comment type="caution">
    <text evidence="3">The sequence shown here is derived from an EMBL/GenBank/DDBJ whole genome shotgun (WGS) entry which is preliminary data.</text>
</comment>
<name>A0A2W1L5S0_9BACL</name>
<dbReference type="RefSeq" id="WP_111148052.1">
    <property type="nucleotide sequence ID" value="NZ_QKRB01000053.1"/>
</dbReference>
<keyword evidence="4" id="KW-1185">Reference proteome</keyword>
<evidence type="ECO:0000256" key="2">
    <source>
        <dbReference type="SAM" id="Phobius"/>
    </source>
</evidence>
<protein>
    <recommendedName>
        <fullName evidence="5">DUF4064 domain-containing protein</fullName>
    </recommendedName>
</protein>
<evidence type="ECO:0008006" key="5">
    <source>
        <dbReference type="Google" id="ProtNLM"/>
    </source>
</evidence>
<evidence type="ECO:0000313" key="3">
    <source>
        <dbReference type="EMBL" id="PZD94283.1"/>
    </source>
</evidence>
<feature type="compositionally biased region" description="Polar residues" evidence="1">
    <location>
        <begin position="1"/>
        <end position="11"/>
    </location>
</feature>
<keyword evidence="2" id="KW-0472">Membrane</keyword>
<dbReference type="Proteomes" id="UP000249522">
    <property type="component" value="Unassembled WGS sequence"/>
</dbReference>
<evidence type="ECO:0000313" key="4">
    <source>
        <dbReference type="Proteomes" id="UP000249522"/>
    </source>
</evidence>
<gene>
    <name evidence="3" type="ORF">DNH61_17880</name>
</gene>
<evidence type="ECO:0000256" key="1">
    <source>
        <dbReference type="SAM" id="MobiDB-lite"/>
    </source>
</evidence>
<feature type="transmembrane region" description="Helical" evidence="2">
    <location>
        <begin position="41"/>
        <end position="67"/>
    </location>
</feature>
<sequence>MDQHQQPSQENPYRDKNEQPQGMTPVTGEPHDEGPLKHSGLGIASFVIGIVSIIGIIAVIFLVAASISTYLLPNNTIAPGFETDPVVIISSLSILAVLFLSFVGLVLGIIGLVIKRRRKVFSIIGVVLNGLLLLGFAFLLITAPLLQGV</sequence>
<keyword evidence="2" id="KW-1133">Transmembrane helix</keyword>
<feature type="transmembrane region" description="Helical" evidence="2">
    <location>
        <begin position="87"/>
        <end position="113"/>
    </location>
</feature>
<reference evidence="3 4" key="1">
    <citation type="submission" date="2018-06" db="EMBL/GenBank/DDBJ databases">
        <title>Paenibacillus imtechensis sp. nov.</title>
        <authorList>
            <person name="Pinnaka A.K."/>
            <person name="Singh H."/>
            <person name="Kaur M."/>
        </authorList>
    </citation>
    <scope>NUCLEOTIDE SEQUENCE [LARGE SCALE GENOMIC DNA]</scope>
    <source>
        <strain evidence="3 4">SMB1</strain>
    </source>
</reference>
<keyword evidence="2" id="KW-0812">Transmembrane</keyword>
<feature type="transmembrane region" description="Helical" evidence="2">
    <location>
        <begin position="120"/>
        <end position="146"/>
    </location>
</feature>
<organism evidence="3 4">
    <name type="scientific">Paenibacillus sambharensis</name>
    <dbReference type="NCBI Taxonomy" id="1803190"/>
    <lineage>
        <taxon>Bacteria</taxon>
        <taxon>Bacillati</taxon>
        <taxon>Bacillota</taxon>
        <taxon>Bacilli</taxon>
        <taxon>Bacillales</taxon>
        <taxon>Paenibacillaceae</taxon>
        <taxon>Paenibacillus</taxon>
    </lineage>
</organism>
<feature type="region of interest" description="Disordered" evidence="1">
    <location>
        <begin position="1"/>
        <end position="31"/>
    </location>
</feature>
<proteinExistence type="predicted"/>